<sequence>MTWARVLKSVYQDRPFKVLVVPATAQIQQWQSGYLALATLHHWWLGTIRSTFGAMGLFQGTTSSRVFDDRRDLSCECGIGLS</sequence>
<dbReference type="EMBL" id="NJES01000006">
    <property type="protein sequence ID" value="PHH80918.1"/>
    <property type="molecule type" value="Genomic_DNA"/>
</dbReference>
<proteinExistence type="predicted"/>
<protein>
    <submittedName>
        <fullName evidence="1">Uncharacterized protein</fullName>
    </submittedName>
</protein>
<accession>A0A2C5YS53</accession>
<name>A0A2C5YS53_9HYPO</name>
<keyword evidence="2" id="KW-1185">Reference proteome</keyword>
<gene>
    <name evidence="1" type="ORF">CDD80_5838</name>
</gene>
<evidence type="ECO:0000313" key="2">
    <source>
        <dbReference type="Proteomes" id="UP000226431"/>
    </source>
</evidence>
<dbReference type="Proteomes" id="UP000226431">
    <property type="component" value="Unassembled WGS sequence"/>
</dbReference>
<organism evidence="1 2">
    <name type="scientific">Ophiocordyceps camponoti-rufipedis</name>
    <dbReference type="NCBI Taxonomy" id="2004952"/>
    <lineage>
        <taxon>Eukaryota</taxon>
        <taxon>Fungi</taxon>
        <taxon>Dikarya</taxon>
        <taxon>Ascomycota</taxon>
        <taxon>Pezizomycotina</taxon>
        <taxon>Sordariomycetes</taxon>
        <taxon>Hypocreomycetidae</taxon>
        <taxon>Hypocreales</taxon>
        <taxon>Ophiocordycipitaceae</taxon>
        <taxon>Ophiocordyceps</taxon>
    </lineage>
</organism>
<dbReference type="AlphaFoldDB" id="A0A2C5YS53"/>
<evidence type="ECO:0000313" key="1">
    <source>
        <dbReference type="EMBL" id="PHH80918.1"/>
    </source>
</evidence>
<comment type="caution">
    <text evidence="1">The sequence shown here is derived from an EMBL/GenBank/DDBJ whole genome shotgun (WGS) entry which is preliminary data.</text>
</comment>
<reference evidence="1 2" key="1">
    <citation type="submission" date="2017-06" db="EMBL/GenBank/DDBJ databases">
        <title>Ant-infecting Ophiocordyceps genomes reveal a high diversity of potential behavioral manipulation genes and a possible major role for enterotoxins.</title>
        <authorList>
            <person name="De Bekker C."/>
            <person name="Evans H.C."/>
            <person name="Brachmann A."/>
            <person name="Hughes D.P."/>
        </authorList>
    </citation>
    <scope>NUCLEOTIDE SEQUENCE [LARGE SCALE GENOMIC DNA]</scope>
    <source>
        <strain evidence="1 2">Map16</strain>
    </source>
</reference>